<accession>A0A5C5X8J6</accession>
<keyword evidence="1" id="KW-0472">Membrane</keyword>
<evidence type="ECO:0000313" key="2">
    <source>
        <dbReference type="EMBL" id="TWT58475.1"/>
    </source>
</evidence>
<evidence type="ECO:0008006" key="4">
    <source>
        <dbReference type="Google" id="ProtNLM"/>
    </source>
</evidence>
<dbReference type="AlphaFoldDB" id="A0A5C5X8J6"/>
<name>A0A5C5X8J6_9PLAN</name>
<dbReference type="EMBL" id="SIHI01000001">
    <property type="protein sequence ID" value="TWT58475.1"/>
    <property type="molecule type" value="Genomic_DNA"/>
</dbReference>
<dbReference type="InterPro" id="IPR012902">
    <property type="entry name" value="N_methyl_site"/>
</dbReference>
<dbReference type="PROSITE" id="PS00409">
    <property type="entry name" value="PROKAR_NTER_METHYL"/>
    <property type="match status" value="1"/>
</dbReference>
<evidence type="ECO:0000313" key="3">
    <source>
        <dbReference type="Proteomes" id="UP000317243"/>
    </source>
</evidence>
<keyword evidence="1" id="KW-1133">Transmembrane helix</keyword>
<reference evidence="2 3" key="1">
    <citation type="submission" date="2019-02" db="EMBL/GenBank/DDBJ databases">
        <title>Deep-cultivation of Planctomycetes and their phenomic and genomic characterization uncovers novel biology.</title>
        <authorList>
            <person name="Wiegand S."/>
            <person name="Jogler M."/>
            <person name="Boedeker C."/>
            <person name="Pinto D."/>
            <person name="Vollmers J."/>
            <person name="Rivas-Marin E."/>
            <person name="Kohn T."/>
            <person name="Peeters S.H."/>
            <person name="Heuer A."/>
            <person name="Rast P."/>
            <person name="Oberbeckmann S."/>
            <person name="Bunk B."/>
            <person name="Jeske O."/>
            <person name="Meyerdierks A."/>
            <person name="Storesund J.E."/>
            <person name="Kallscheuer N."/>
            <person name="Luecker S."/>
            <person name="Lage O.M."/>
            <person name="Pohl T."/>
            <person name="Merkel B.J."/>
            <person name="Hornburger P."/>
            <person name="Mueller R.-W."/>
            <person name="Bruemmer F."/>
            <person name="Labrenz M."/>
            <person name="Spormann A.M."/>
            <person name="Op Den Camp H."/>
            <person name="Overmann J."/>
            <person name="Amann R."/>
            <person name="Jetten M.S.M."/>
            <person name="Mascher T."/>
            <person name="Medema M.H."/>
            <person name="Devos D.P."/>
            <person name="Kaster A.-K."/>
            <person name="Ovreas L."/>
            <person name="Rohde M."/>
            <person name="Galperin M.Y."/>
            <person name="Jogler C."/>
        </authorList>
    </citation>
    <scope>NUCLEOTIDE SEQUENCE [LARGE SCALE GENOMIC DNA]</scope>
    <source>
        <strain evidence="2 3">KOR42</strain>
    </source>
</reference>
<protein>
    <recommendedName>
        <fullName evidence="4">Prepilin-type N-terminal cleavage/methylation domain-containing protein</fullName>
    </recommendedName>
</protein>
<gene>
    <name evidence="2" type="ORF">KOR42_18500</name>
</gene>
<evidence type="ECO:0000256" key="1">
    <source>
        <dbReference type="SAM" id="Phobius"/>
    </source>
</evidence>
<sequence>MKFRIESTMRFRRTNRSQNLAQRAGFTLVEMLVSTALVVLIMLMFAQIYGSAVGSITEQRGLANNDQKARQFDTTIRRDLQSMTFRQPSFPYGEVRGIVPLGPGDGPIVDPANQRGFLYYSENDFNDQTDDVLHLTTMVKIGQRGDAESKDQRQGFVGRAANLAGTDTNQPDADDGEIGNGLGLSRAAEVVYFMRNGNLYRRQLLLRDPLPVDPRFDPQPTRTDGLRRFRFDPASGSFNNGWQNYAGDFLDDFDYSATRVYSGTEDSYLWFNSVDSLANHVGFANVPMAIPWNRFGHFNNFSTTNDELADHGSPREYADQSDPTTFIGRLTQEETSNAIITYPGSVTLTGPQTETYAFRRTSVPATAPIIDRGALNGLNGGPRVGEDIVLTNVESFDVEIYDSEVGRFVDIGNNDTGTNNGTTQFQTLATPGGSEADDRLNVFYGPRRPADGVNRVFDTWHPNAEVVDIATSGLPLPANPTTVVFPPFRPLRTTNINPVDAWAPTTAATFGEVIYVPALNPNIGVDPINRSMFYTVVSGGTTGELQPEFPPIPGTTVQDGSVTWQCIDNRIGIQGLRITVRYRDQRSTLPRQLTIVHSFVE</sequence>
<organism evidence="2 3">
    <name type="scientific">Thalassoglobus neptunius</name>
    <dbReference type="NCBI Taxonomy" id="1938619"/>
    <lineage>
        <taxon>Bacteria</taxon>
        <taxon>Pseudomonadati</taxon>
        <taxon>Planctomycetota</taxon>
        <taxon>Planctomycetia</taxon>
        <taxon>Planctomycetales</taxon>
        <taxon>Planctomycetaceae</taxon>
        <taxon>Thalassoglobus</taxon>
    </lineage>
</organism>
<dbReference type="Proteomes" id="UP000317243">
    <property type="component" value="Unassembled WGS sequence"/>
</dbReference>
<keyword evidence="3" id="KW-1185">Reference proteome</keyword>
<keyword evidence="1" id="KW-0812">Transmembrane</keyword>
<feature type="transmembrane region" description="Helical" evidence="1">
    <location>
        <begin position="20"/>
        <end position="46"/>
    </location>
</feature>
<comment type="caution">
    <text evidence="2">The sequence shown here is derived from an EMBL/GenBank/DDBJ whole genome shotgun (WGS) entry which is preliminary data.</text>
</comment>
<proteinExistence type="predicted"/>